<sequence>MSLIFPQAYLYDSVRNDPLQEALTAKWILPNLDLITAGIDKTRQAIDRHFEKLKEQSKTEKSPKDASLKNIQDYPYGYCDTIRDSVWSTIQRSLHSDKKGGHYFNAIACFIDEGGVFKRIWGELTYGPYFQNAIQLGTYYVDASNDTVVITKPKLDIKPLAEASFQNIDTFEHYFDVASAYYQWDTYPNIYLPQMAALFPAVAVHKKAGVTLLCDIPRPLFFKNVQSKGKLAQQFLSHSNYSKKTLSKDKDATLMQFARGHYHPLLALHLKRAPKISEILSNSDKSAFQILHDWLSSGYSTDHYTSYLVQMDNFRKHLGAALREYSFKGLTAPAQPN</sequence>
<reference evidence="2" key="1">
    <citation type="journal article" date="2019" name="Int. J. Syst. Evol. Microbiol.">
        <title>The Global Catalogue of Microorganisms (GCM) 10K type strain sequencing project: providing services to taxonomists for standard genome sequencing and annotation.</title>
        <authorList>
            <consortium name="The Broad Institute Genomics Platform"/>
            <consortium name="The Broad Institute Genome Sequencing Center for Infectious Disease"/>
            <person name="Wu L."/>
            <person name="Ma J."/>
        </authorList>
    </citation>
    <scope>NUCLEOTIDE SEQUENCE [LARGE SCALE GENOMIC DNA]</scope>
    <source>
        <strain evidence="2">KCTC 62164</strain>
    </source>
</reference>
<dbReference type="Proteomes" id="UP001595444">
    <property type="component" value="Unassembled WGS sequence"/>
</dbReference>
<dbReference type="EMBL" id="JBHRSL010000002">
    <property type="protein sequence ID" value="MFC3051322.1"/>
    <property type="molecule type" value="Genomic_DNA"/>
</dbReference>
<gene>
    <name evidence="1" type="ORF">ACFOKA_05330</name>
</gene>
<evidence type="ECO:0000313" key="2">
    <source>
        <dbReference type="Proteomes" id="UP001595444"/>
    </source>
</evidence>
<name>A0ABV7D385_9PROT</name>
<comment type="caution">
    <text evidence="1">The sequence shown here is derived from an EMBL/GenBank/DDBJ whole genome shotgun (WGS) entry which is preliminary data.</text>
</comment>
<dbReference type="RefSeq" id="WP_194211666.1">
    <property type="nucleotide sequence ID" value="NZ_CP061205.1"/>
</dbReference>
<keyword evidence="2" id="KW-1185">Reference proteome</keyword>
<proteinExistence type="predicted"/>
<organism evidence="1 2">
    <name type="scientific">Kordiimonas pumila</name>
    <dbReference type="NCBI Taxonomy" id="2161677"/>
    <lineage>
        <taxon>Bacteria</taxon>
        <taxon>Pseudomonadati</taxon>
        <taxon>Pseudomonadota</taxon>
        <taxon>Alphaproteobacteria</taxon>
        <taxon>Kordiimonadales</taxon>
        <taxon>Kordiimonadaceae</taxon>
        <taxon>Kordiimonas</taxon>
    </lineage>
</organism>
<accession>A0ABV7D385</accession>
<evidence type="ECO:0000313" key="1">
    <source>
        <dbReference type="EMBL" id="MFC3051322.1"/>
    </source>
</evidence>
<protein>
    <submittedName>
        <fullName evidence="1">Uncharacterized protein</fullName>
    </submittedName>
</protein>